<evidence type="ECO:0000313" key="1">
    <source>
        <dbReference type="EMBL" id="TFY55373.1"/>
    </source>
</evidence>
<accession>A0A4Y9Y0X1</accession>
<sequence>MPHRSLQIPELVYEIATKLLPPCDVGHYGDSRFPEIKNGRKDVLSLALTSKAFLEQSLDILWRDLDSMYPILHVLDVIPTRDIWPGHRGSSASRVYRSVNAMKELGLLAEAHWDRLDYYGPRIRSLLVTQYHPPVYRTLLRYRQKTSGFAVTPNLRSLIWRVHDEEHFGFLPFCGPSLTSLTIKPPNLDISTLELAVKSTSHHLSPEAFVHIATMPHLETLTLTTLPPEWFPPISPGNPASTPFLPAVKNLRLSHSRLDTIARFLPAIDNVRQLERIQIEFAEEDQKTTIGSFIATVGKFCSVALVAFFLSLKRIHPDIEDRSIDVFRFTQAIFSPLLAFKNMEQCDIRVHVLDVDDAFLESVAASWPNLRSFSLIPIEKYKDESRLTLPGLLPLAKNCPHLYNVKLNLNTRITADDLSAGLDRMVRTWDHAAVVGTLPDLHLWLGGLRSLARGRQSEVAEHLKAIFPNTRSISDATIEYSMDR</sequence>
<reference evidence="1 2" key="1">
    <citation type="submission" date="2019-02" db="EMBL/GenBank/DDBJ databases">
        <title>Genome sequencing of the rare red list fungi Dentipellis fragilis.</title>
        <authorList>
            <person name="Buettner E."/>
            <person name="Kellner H."/>
        </authorList>
    </citation>
    <scope>NUCLEOTIDE SEQUENCE [LARGE SCALE GENOMIC DNA]</scope>
    <source>
        <strain evidence="1 2">DSM 105465</strain>
    </source>
</reference>
<keyword evidence="2" id="KW-1185">Reference proteome</keyword>
<dbReference type="STRING" id="205917.A0A4Y9Y0X1"/>
<dbReference type="Proteomes" id="UP000298327">
    <property type="component" value="Unassembled WGS sequence"/>
</dbReference>
<gene>
    <name evidence="1" type="ORF">EVG20_g9340</name>
</gene>
<proteinExistence type="predicted"/>
<protein>
    <recommendedName>
        <fullName evidence="3">F-box domain-containing protein</fullName>
    </recommendedName>
</protein>
<dbReference type="InterPro" id="IPR032675">
    <property type="entry name" value="LRR_dom_sf"/>
</dbReference>
<evidence type="ECO:0000313" key="2">
    <source>
        <dbReference type="Proteomes" id="UP000298327"/>
    </source>
</evidence>
<evidence type="ECO:0008006" key="3">
    <source>
        <dbReference type="Google" id="ProtNLM"/>
    </source>
</evidence>
<dbReference type="AlphaFoldDB" id="A0A4Y9Y0X1"/>
<dbReference type="EMBL" id="SEOQ01000923">
    <property type="protein sequence ID" value="TFY55373.1"/>
    <property type="molecule type" value="Genomic_DNA"/>
</dbReference>
<dbReference type="OrthoDB" id="3543113at2759"/>
<organism evidence="1 2">
    <name type="scientific">Dentipellis fragilis</name>
    <dbReference type="NCBI Taxonomy" id="205917"/>
    <lineage>
        <taxon>Eukaryota</taxon>
        <taxon>Fungi</taxon>
        <taxon>Dikarya</taxon>
        <taxon>Basidiomycota</taxon>
        <taxon>Agaricomycotina</taxon>
        <taxon>Agaricomycetes</taxon>
        <taxon>Russulales</taxon>
        <taxon>Hericiaceae</taxon>
        <taxon>Dentipellis</taxon>
    </lineage>
</organism>
<comment type="caution">
    <text evidence="1">The sequence shown here is derived from an EMBL/GenBank/DDBJ whole genome shotgun (WGS) entry which is preliminary data.</text>
</comment>
<name>A0A4Y9Y0X1_9AGAM</name>
<dbReference type="Gene3D" id="3.80.10.10">
    <property type="entry name" value="Ribonuclease Inhibitor"/>
    <property type="match status" value="1"/>
</dbReference>